<dbReference type="RefSeq" id="WP_080770178.1">
    <property type="nucleotide sequence ID" value="NZ_CP142381.1"/>
</dbReference>
<dbReference type="InterPro" id="IPR050680">
    <property type="entry name" value="YpeA/RimI_acetyltransf"/>
</dbReference>
<keyword evidence="5" id="KW-1185">Reference proteome</keyword>
<keyword evidence="1 4" id="KW-0808">Transferase</keyword>
<name>A0ABS7FGE8_9NEIS</name>
<dbReference type="Pfam" id="PF00583">
    <property type="entry name" value="Acetyltransf_1"/>
    <property type="match status" value="2"/>
</dbReference>
<organism evidence="4 5">
    <name type="scientific">Chromobacterium subtsugae</name>
    <dbReference type="NCBI Taxonomy" id="251747"/>
    <lineage>
        <taxon>Bacteria</taxon>
        <taxon>Pseudomonadati</taxon>
        <taxon>Pseudomonadota</taxon>
        <taxon>Betaproteobacteria</taxon>
        <taxon>Neisseriales</taxon>
        <taxon>Chromobacteriaceae</taxon>
        <taxon>Chromobacterium</taxon>
    </lineage>
</organism>
<dbReference type="PANTHER" id="PTHR43420:SF44">
    <property type="entry name" value="ACETYLTRANSFERASE YPEA"/>
    <property type="match status" value="1"/>
</dbReference>
<protein>
    <submittedName>
        <fullName evidence="4">GNAT family N-acetyltransferase</fullName>
        <ecNumber evidence="4">2.3.1.-</ecNumber>
    </submittedName>
</protein>
<proteinExistence type="predicted"/>
<dbReference type="Proteomes" id="UP000711178">
    <property type="component" value="Unassembled WGS sequence"/>
</dbReference>
<dbReference type="PANTHER" id="PTHR43420">
    <property type="entry name" value="ACETYLTRANSFERASE"/>
    <property type="match status" value="1"/>
</dbReference>
<dbReference type="EMBL" id="JAHDTB010000014">
    <property type="protein sequence ID" value="MBW8289117.1"/>
    <property type="molecule type" value="Genomic_DNA"/>
</dbReference>
<evidence type="ECO:0000259" key="3">
    <source>
        <dbReference type="PROSITE" id="PS51186"/>
    </source>
</evidence>
<feature type="domain" description="N-acetyltransferase" evidence="3">
    <location>
        <begin position="1"/>
        <end position="148"/>
    </location>
</feature>
<reference evidence="4 5" key="1">
    <citation type="submission" date="2021-05" db="EMBL/GenBank/DDBJ databases">
        <title>Draft Whole Genome Sequencing Of Biosensor Chromobacterium violaceum Strain CV026 Reveals A Regulatory RNA In Chromobacterium violaceum Phenotype Regulatory Network.</title>
        <authorList>
            <person name="Hong K.W."/>
            <person name="Chan K.G."/>
            <person name="Chang C.-Y."/>
        </authorList>
    </citation>
    <scope>NUCLEOTIDE SEQUENCE [LARGE SCALE GENOMIC DNA]</scope>
    <source>
        <strain evidence="4 5">ATCC 31532</strain>
    </source>
</reference>
<dbReference type="InterPro" id="IPR000182">
    <property type="entry name" value="GNAT_dom"/>
</dbReference>
<evidence type="ECO:0000256" key="1">
    <source>
        <dbReference type="ARBA" id="ARBA00022679"/>
    </source>
</evidence>
<comment type="caution">
    <text evidence="4">The sequence shown here is derived from an EMBL/GenBank/DDBJ whole genome shotgun (WGS) entry which is preliminary data.</text>
</comment>
<dbReference type="GO" id="GO:0016746">
    <property type="term" value="F:acyltransferase activity"/>
    <property type="evidence" value="ECO:0007669"/>
    <property type="project" value="UniProtKB-KW"/>
</dbReference>
<dbReference type="SUPFAM" id="SSF55729">
    <property type="entry name" value="Acyl-CoA N-acyltransferases (Nat)"/>
    <property type="match status" value="2"/>
</dbReference>
<keyword evidence="2 4" id="KW-0012">Acyltransferase</keyword>
<evidence type="ECO:0000313" key="4">
    <source>
        <dbReference type="EMBL" id="MBW8289117.1"/>
    </source>
</evidence>
<dbReference type="Gene3D" id="3.40.630.30">
    <property type="match status" value="2"/>
</dbReference>
<accession>A0ABS7FGE8</accession>
<dbReference type="EC" id="2.3.1.-" evidence="4"/>
<dbReference type="CDD" id="cd04301">
    <property type="entry name" value="NAT_SF"/>
    <property type="match status" value="2"/>
</dbReference>
<evidence type="ECO:0000256" key="2">
    <source>
        <dbReference type="ARBA" id="ARBA00023315"/>
    </source>
</evidence>
<dbReference type="PROSITE" id="PS51186">
    <property type="entry name" value="GNAT"/>
    <property type="match status" value="1"/>
</dbReference>
<dbReference type="GeneID" id="89685668"/>
<gene>
    <name evidence="4" type="ORF">KIF53_15900</name>
</gene>
<dbReference type="InterPro" id="IPR016181">
    <property type="entry name" value="Acyl_CoA_acyltransferase"/>
</dbReference>
<sequence>MKTAPLTRLSPADLHPCFLEAFSDYLVPAQPSLESFSAMLRRRGWVPELSAGAWIDGRLAGFWLCATPPIDDGMEGYCIAAGVVPAARRQGALSAMAARVARLLARRGIHQQRLEVIDGNQRAQLAYAQLGFQPLRQLDCYLLQAPIDSRRHWPVTVHHGYTPARWPSADWLAYPPAVPNRRDSLRRAIPAPRWLTVDAGGAALGSLLLSADGEALELMVDPAHRRRGIASQLLRAGQLLTPGGRLAFNNVDRRDLALLSLLLRHQAAYRLSQWEMLKPAAAGAGIRSAR</sequence>
<evidence type="ECO:0000313" key="5">
    <source>
        <dbReference type="Proteomes" id="UP000711178"/>
    </source>
</evidence>